<dbReference type="Gene3D" id="3.40.50.720">
    <property type="entry name" value="NAD(P)-binding Rossmann-like Domain"/>
    <property type="match status" value="1"/>
</dbReference>
<comment type="similarity">
    <text evidence="1">Belongs to the short-chain dehydrogenases/reductases (SDR) family.</text>
</comment>
<protein>
    <submittedName>
        <fullName evidence="3">Unannotated protein</fullName>
    </submittedName>
</protein>
<dbReference type="NCBIfam" id="NF005559">
    <property type="entry name" value="PRK07231.1"/>
    <property type="match status" value="1"/>
</dbReference>
<evidence type="ECO:0000256" key="1">
    <source>
        <dbReference type="ARBA" id="ARBA00006484"/>
    </source>
</evidence>
<dbReference type="EMBL" id="CAEUNJ010000055">
    <property type="protein sequence ID" value="CAB4372115.1"/>
    <property type="molecule type" value="Genomic_DNA"/>
</dbReference>
<organism evidence="3">
    <name type="scientific">freshwater metagenome</name>
    <dbReference type="NCBI Taxonomy" id="449393"/>
    <lineage>
        <taxon>unclassified sequences</taxon>
        <taxon>metagenomes</taxon>
        <taxon>ecological metagenomes</taxon>
    </lineage>
</organism>
<dbReference type="PROSITE" id="PS00061">
    <property type="entry name" value="ADH_SHORT"/>
    <property type="match status" value="1"/>
</dbReference>
<dbReference type="EMBL" id="CAFBOK010000085">
    <property type="protein sequence ID" value="CAB4983422.1"/>
    <property type="molecule type" value="Genomic_DNA"/>
</dbReference>
<dbReference type="InterPro" id="IPR020904">
    <property type="entry name" value="Sc_DH/Rdtase_CS"/>
</dbReference>
<dbReference type="InterPro" id="IPR036291">
    <property type="entry name" value="NAD(P)-bd_dom_sf"/>
</dbReference>
<dbReference type="EMBL" id="CAFAAD010000047">
    <property type="protein sequence ID" value="CAB4790772.1"/>
    <property type="molecule type" value="Genomic_DNA"/>
</dbReference>
<dbReference type="CDD" id="cd05233">
    <property type="entry name" value="SDR_c"/>
    <property type="match status" value="1"/>
</dbReference>
<reference evidence="3" key="1">
    <citation type="submission" date="2020-05" db="EMBL/GenBank/DDBJ databases">
        <authorList>
            <person name="Chiriac C."/>
            <person name="Salcher M."/>
            <person name="Ghai R."/>
            <person name="Kavagutti S V."/>
        </authorList>
    </citation>
    <scope>NUCLEOTIDE SEQUENCE</scope>
</reference>
<dbReference type="EMBL" id="CAESAL010000003">
    <property type="protein sequence ID" value="CAB4330503.1"/>
    <property type="molecule type" value="Genomic_DNA"/>
</dbReference>
<evidence type="ECO:0000313" key="4">
    <source>
        <dbReference type="EMBL" id="CAB4727123.1"/>
    </source>
</evidence>
<evidence type="ECO:0000313" key="2">
    <source>
        <dbReference type="EMBL" id="CAB4330503.1"/>
    </source>
</evidence>
<dbReference type="Pfam" id="PF13561">
    <property type="entry name" value="adh_short_C2"/>
    <property type="match status" value="1"/>
</dbReference>
<dbReference type="InterPro" id="IPR002347">
    <property type="entry name" value="SDR_fam"/>
</dbReference>
<name>A0A6J6AND4_9ZZZZ</name>
<evidence type="ECO:0000313" key="5">
    <source>
        <dbReference type="EMBL" id="CAB4790772.1"/>
    </source>
</evidence>
<evidence type="ECO:0000313" key="7">
    <source>
        <dbReference type="EMBL" id="CAB4983422.1"/>
    </source>
</evidence>
<dbReference type="EMBL" id="CAFBNJ010000089">
    <property type="protein sequence ID" value="CAB4960940.1"/>
    <property type="molecule type" value="Genomic_DNA"/>
</dbReference>
<evidence type="ECO:0000313" key="6">
    <source>
        <dbReference type="EMBL" id="CAB4960940.1"/>
    </source>
</evidence>
<dbReference type="AlphaFoldDB" id="A0A6J6AND4"/>
<dbReference type="SUPFAM" id="SSF51735">
    <property type="entry name" value="NAD(P)-binding Rossmann-fold domains"/>
    <property type="match status" value="1"/>
</dbReference>
<dbReference type="PANTHER" id="PTHR42760">
    <property type="entry name" value="SHORT-CHAIN DEHYDROGENASES/REDUCTASES FAMILY MEMBER"/>
    <property type="match status" value="1"/>
</dbReference>
<sequence>MSDKRLLDRVAVITGAGDGIGRGIARRFAQEGARVVIAEINEETGPTVAQELQDDFGVEAFFLHTDATKEEDNRRMVQEAVARWGTVDILVNNAWGGDQAGLQRVDKMPDDAMDHAWHMNVMGPLWAMKESFPHMRAQGKGRIINICSLNGVNAHMGSVHYNSTKEALRSITRTAAREWASFGITANVICPGAKTTAFRMFEQMAPQVAAESEAANPMGHLGDPETEIAPVAFFLASDDSSYITGNTLFADGGSHINGAVWVPDLSD</sequence>
<dbReference type="PRINTS" id="PR00081">
    <property type="entry name" value="GDHRDH"/>
</dbReference>
<dbReference type="EMBL" id="CAEZXY010000175">
    <property type="protein sequence ID" value="CAB4727123.1"/>
    <property type="molecule type" value="Genomic_DNA"/>
</dbReference>
<proteinExistence type="inferred from homology"/>
<gene>
    <name evidence="4" type="ORF">UFOPK2624_02092</name>
    <name evidence="5" type="ORF">UFOPK2969_00786</name>
    <name evidence="2" type="ORF">UFOPK3331_00132</name>
    <name evidence="6" type="ORF">UFOPK3785_01480</name>
    <name evidence="7" type="ORF">UFOPK3927_00853</name>
    <name evidence="3" type="ORF">UFOPK4201_01272</name>
    <name evidence="8" type="ORF">UFOPK4371_01646</name>
</gene>
<dbReference type="PRINTS" id="PR00080">
    <property type="entry name" value="SDRFAMILY"/>
</dbReference>
<evidence type="ECO:0000313" key="3">
    <source>
        <dbReference type="EMBL" id="CAB4372115.1"/>
    </source>
</evidence>
<dbReference type="EMBL" id="CAFBRD010000119">
    <property type="protein sequence ID" value="CAB5078495.1"/>
    <property type="molecule type" value="Genomic_DNA"/>
</dbReference>
<accession>A0A6J6AND4</accession>
<dbReference type="GO" id="GO:0016616">
    <property type="term" value="F:oxidoreductase activity, acting on the CH-OH group of donors, NAD or NADP as acceptor"/>
    <property type="evidence" value="ECO:0007669"/>
    <property type="project" value="TreeGrafter"/>
</dbReference>
<evidence type="ECO:0000313" key="8">
    <source>
        <dbReference type="EMBL" id="CAB5078495.1"/>
    </source>
</evidence>
<dbReference type="FunFam" id="3.40.50.720:FF:000084">
    <property type="entry name" value="Short-chain dehydrogenase reductase"/>
    <property type="match status" value="1"/>
</dbReference>